<protein>
    <recommendedName>
        <fullName evidence="3">SprT family zinc-dependent metalloprotease</fullName>
    </recommendedName>
</protein>
<dbReference type="KEGG" id="spib:G8759_08065"/>
<proteinExistence type="predicted"/>
<dbReference type="Proteomes" id="UP000501802">
    <property type="component" value="Chromosome"/>
</dbReference>
<keyword evidence="2" id="KW-1185">Reference proteome</keyword>
<dbReference type="RefSeq" id="WP_167206822.1">
    <property type="nucleotide sequence ID" value="NZ_CP050063.1"/>
</dbReference>
<dbReference type="AlphaFoldDB" id="A0A6G9AJT6"/>
<organism evidence="1 2">
    <name type="scientific">Spirosoma aureum</name>
    <dbReference type="NCBI Taxonomy" id="2692134"/>
    <lineage>
        <taxon>Bacteria</taxon>
        <taxon>Pseudomonadati</taxon>
        <taxon>Bacteroidota</taxon>
        <taxon>Cytophagia</taxon>
        <taxon>Cytophagales</taxon>
        <taxon>Cytophagaceae</taxon>
        <taxon>Spirosoma</taxon>
    </lineage>
</organism>
<sequence length="190" mass="21345">MSKFNVLLLNQLKIWERKFFQSSLFRRLLTTILLLVVVSCSKEPGALFRPSIDKDLGDPNIDVETRVTNAAYNVYEITLSTALASSSKEYIAATIIHEMLHVYLPANDGETDHEIMAEKYVKPMAFTLKAAGYALTYDDAIDLSWGGLQKTKAWKQLVDIDRVSGTNVTDKILQTNVNYKNNTGYGARCN</sequence>
<evidence type="ECO:0000313" key="1">
    <source>
        <dbReference type="EMBL" id="QIP12579.1"/>
    </source>
</evidence>
<name>A0A6G9AJT6_9BACT</name>
<evidence type="ECO:0000313" key="2">
    <source>
        <dbReference type="Proteomes" id="UP000501802"/>
    </source>
</evidence>
<reference evidence="1 2" key="1">
    <citation type="submission" date="2020-03" db="EMBL/GenBank/DDBJ databases">
        <authorList>
            <person name="Kim M.K."/>
        </authorList>
    </citation>
    <scope>NUCLEOTIDE SEQUENCE [LARGE SCALE GENOMIC DNA]</scope>
    <source>
        <strain evidence="1 2">BT328</strain>
    </source>
</reference>
<accession>A0A6G9AJT6</accession>
<gene>
    <name evidence="1" type="ORF">G8759_08065</name>
</gene>
<dbReference type="EMBL" id="CP050063">
    <property type="protein sequence ID" value="QIP12579.1"/>
    <property type="molecule type" value="Genomic_DNA"/>
</dbReference>
<evidence type="ECO:0008006" key="3">
    <source>
        <dbReference type="Google" id="ProtNLM"/>
    </source>
</evidence>